<sequence length="164" mass="18372">MSGMAHLETGKSSHRSKSRGRYEKGTCWNCGKKGHLKKDCRFRKGKSFNSSKENGKEKHEAETKSEANQVEESTSGVIEDEVFVASSNPTYHQNWVLDTAATHHMCPHRSWFSSYESCEGGYVLMGNNSMSQIMGVGTVQLRMFDGIVRILENVSFLVSVEGRN</sequence>
<protein>
    <recommendedName>
        <fullName evidence="3">CCHC-type domain-containing protein</fullName>
    </recommendedName>
</protein>
<keyword evidence="1" id="KW-0479">Metal-binding</keyword>
<feature type="compositionally biased region" description="Basic residues" evidence="2">
    <location>
        <begin position="32"/>
        <end position="46"/>
    </location>
</feature>
<gene>
    <name evidence="4" type="ORF">ABT39_MTgene6252</name>
</gene>
<evidence type="ECO:0000259" key="3">
    <source>
        <dbReference type="PROSITE" id="PS50158"/>
    </source>
</evidence>
<feature type="domain" description="CCHC-type" evidence="3">
    <location>
        <begin position="27"/>
        <end position="41"/>
    </location>
</feature>
<keyword evidence="1" id="KW-0863">Zinc-finger</keyword>
<keyword evidence="1" id="KW-0862">Zinc</keyword>
<dbReference type="Pfam" id="PF22936">
    <property type="entry name" value="Pol_BBD"/>
    <property type="match status" value="1"/>
</dbReference>
<comment type="caution">
    <text evidence="4">The sequence shown here is derived from an EMBL/GenBank/DDBJ whole genome shotgun (WGS) entry which is preliminary data.</text>
</comment>
<dbReference type="InterPro" id="IPR054722">
    <property type="entry name" value="PolX-like_BBD"/>
</dbReference>
<organism evidence="4">
    <name type="scientific">Picea glauca</name>
    <name type="common">White spruce</name>
    <name type="synonym">Pinus glauca</name>
    <dbReference type="NCBI Taxonomy" id="3330"/>
    <lineage>
        <taxon>Eukaryota</taxon>
        <taxon>Viridiplantae</taxon>
        <taxon>Streptophyta</taxon>
        <taxon>Embryophyta</taxon>
        <taxon>Tracheophyta</taxon>
        <taxon>Spermatophyta</taxon>
        <taxon>Pinopsida</taxon>
        <taxon>Pinidae</taxon>
        <taxon>Conifers I</taxon>
        <taxon>Pinales</taxon>
        <taxon>Pinaceae</taxon>
        <taxon>Picea</taxon>
    </lineage>
</organism>
<evidence type="ECO:0000256" key="2">
    <source>
        <dbReference type="SAM" id="MobiDB-lite"/>
    </source>
</evidence>
<dbReference type="GO" id="GO:0008270">
    <property type="term" value="F:zinc ion binding"/>
    <property type="evidence" value="ECO:0007669"/>
    <property type="project" value="UniProtKB-KW"/>
</dbReference>
<dbReference type="SUPFAM" id="SSF57756">
    <property type="entry name" value="Retrovirus zinc finger-like domains"/>
    <property type="match status" value="1"/>
</dbReference>
<dbReference type="InterPro" id="IPR036875">
    <property type="entry name" value="Znf_CCHC_sf"/>
</dbReference>
<feature type="region of interest" description="Disordered" evidence="2">
    <location>
        <begin position="1"/>
        <end position="75"/>
    </location>
</feature>
<dbReference type="Gene3D" id="4.10.60.10">
    <property type="entry name" value="Zinc finger, CCHC-type"/>
    <property type="match status" value="1"/>
</dbReference>
<dbReference type="PANTHER" id="PTHR47592">
    <property type="entry name" value="PBF68 PROTEIN"/>
    <property type="match status" value="1"/>
</dbReference>
<dbReference type="AlphaFoldDB" id="A0A101LWS3"/>
<dbReference type="Pfam" id="PF00098">
    <property type="entry name" value="zf-CCHC"/>
    <property type="match status" value="1"/>
</dbReference>
<evidence type="ECO:0000313" key="4">
    <source>
        <dbReference type="EMBL" id="KUM46797.1"/>
    </source>
</evidence>
<dbReference type="SMART" id="SM00343">
    <property type="entry name" value="ZnF_C2HC"/>
    <property type="match status" value="1"/>
</dbReference>
<dbReference type="PANTHER" id="PTHR47592:SF27">
    <property type="entry name" value="OS08G0421700 PROTEIN"/>
    <property type="match status" value="1"/>
</dbReference>
<accession>A0A101LWS3</accession>
<dbReference type="InterPro" id="IPR001878">
    <property type="entry name" value="Znf_CCHC"/>
</dbReference>
<dbReference type="EMBL" id="LKAM01000009">
    <property type="protein sequence ID" value="KUM46797.1"/>
    <property type="molecule type" value="Genomic_DNA"/>
</dbReference>
<name>A0A101LWS3_PICGL</name>
<feature type="compositionally biased region" description="Polar residues" evidence="2">
    <location>
        <begin position="66"/>
        <end position="75"/>
    </location>
</feature>
<feature type="compositionally biased region" description="Basic and acidic residues" evidence="2">
    <location>
        <begin position="53"/>
        <end position="65"/>
    </location>
</feature>
<proteinExistence type="predicted"/>
<keyword evidence="4" id="KW-0496">Mitochondrion</keyword>
<geneLocation type="mitochondrion" evidence="4"/>
<reference evidence="4" key="1">
    <citation type="journal article" date="2015" name="Genome Biol. Evol.">
        <title>Organellar Genomes of White Spruce (Picea glauca): Assembly and Annotation.</title>
        <authorList>
            <person name="Jackman S.D."/>
            <person name="Warren R.L."/>
            <person name="Gibb E.A."/>
            <person name="Vandervalk B.P."/>
            <person name="Mohamadi H."/>
            <person name="Chu J."/>
            <person name="Raymond A."/>
            <person name="Pleasance S."/>
            <person name="Coope R."/>
            <person name="Wildung M.R."/>
            <person name="Ritland C.E."/>
            <person name="Bousquet J."/>
            <person name="Jones S.J."/>
            <person name="Bohlmann J."/>
            <person name="Birol I."/>
        </authorList>
    </citation>
    <scope>NUCLEOTIDE SEQUENCE [LARGE SCALE GENOMIC DNA]</scope>
    <source>
        <tissue evidence="4">Flushing bud</tissue>
    </source>
</reference>
<dbReference type="GO" id="GO:0003676">
    <property type="term" value="F:nucleic acid binding"/>
    <property type="evidence" value="ECO:0007669"/>
    <property type="project" value="InterPro"/>
</dbReference>
<evidence type="ECO:0000256" key="1">
    <source>
        <dbReference type="PROSITE-ProRule" id="PRU00047"/>
    </source>
</evidence>
<dbReference type="PROSITE" id="PS50158">
    <property type="entry name" value="ZF_CCHC"/>
    <property type="match status" value="1"/>
</dbReference>